<proteinExistence type="predicted"/>
<evidence type="ECO:0000313" key="2">
    <source>
        <dbReference type="EMBL" id="CAB1444008.1"/>
    </source>
</evidence>
<feature type="non-terminal residue" evidence="2">
    <location>
        <position position="227"/>
    </location>
</feature>
<dbReference type="AlphaFoldDB" id="A0A9N7V8K7"/>
<evidence type="ECO:0000313" key="3">
    <source>
        <dbReference type="Proteomes" id="UP001153269"/>
    </source>
</evidence>
<organism evidence="2 3">
    <name type="scientific">Pleuronectes platessa</name>
    <name type="common">European plaice</name>
    <dbReference type="NCBI Taxonomy" id="8262"/>
    <lineage>
        <taxon>Eukaryota</taxon>
        <taxon>Metazoa</taxon>
        <taxon>Chordata</taxon>
        <taxon>Craniata</taxon>
        <taxon>Vertebrata</taxon>
        <taxon>Euteleostomi</taxon>
        <taxon>Actinopterygii</taxon>
        <taxon>Neopterygii</taxon>
        <taxon>Teleostei</taxon>
        <taxon>Neoteleostei</taxon>
        <taxon>Acanthomorphata</taxon>
        <taxon>Carangaria</taxon>
        <taxon>Pleuronectiformes</taxon>
        <taxon>Pleuronectoidei</taxon>
        <taxon>Pleuronectidae</taxon>
        <taxon>Pleuronectes</taxon>
    </lineage>
</organism>
<evidence type="ECO:0000256" key="1">
    <source>
        <dbReference type="SAM" id="MobiDB-lite"/>
    </source>
</evidence>
<gene>
    <name evidence="2" type="ORF">PLEPLA_LOCUS31724</name>
</gene>
<feature type="region of interest" description="Disordered" evidence="1">
    <location>
        <begin position="180"/>
        <end position="227"/>
    </location>
</feature>
<accession>A0A9N7V8K7</accession>
<dbReference type="EMBL" id="CADEAL010003259">
    <property type="protein sequence ID" value="CAB1444008.1"/>
    <property type="molecule type" value="Genomic_DNA"/>
</dbReference>
<keyword evidence="3" id="KW-1185">Reference proteome</keyword>
<dbReference type="Proteomes" id="UP001153269">
    <property type="component" value="Unassembled WGS sequence"/>
</dbReference>
<comment type="caution">
    <text evidence="2">The sequence shown here is derived from an EMBL/GenBank/DDBJ whole genome shotgun (WGS) entry which is preliminary data.</text>
</comment>
<sequence>GNKPPESGRGVQVAQLAALARVRGCHSRGPTFSYSPGKTVRSACLAAGECQMRNPRGNIHRHEAETLPFFNRKLRGARENGRLAWLAVDGITGWFSPCTPSRVGDGLSPRKREVTGLQSASASRARVGELRAHIDDGVRCTHRPCRMILQCSSAAFAPLTAAPVPVLWLSDAGWLRLAAPPPSTSTSARPRPLSSRKLVQPEPKWWPPLSFRQHRPEPRCRPAGRQI</sequence>
<feature type="compositionally biased region" description="Low complexity" evidence="1">
    <location>
        <begin position="184"/>
        <end position="196"/>
    </location>
</feature>
<reference evidence="2" key="1">
    <citation type="submission" date="2020-03" db="EMBL/GenBank/DDBJ databases">
        <authorList>
            <person name="Weist P."/>
        </authorList>
    </citation>
    <scope>NUCLEOTIDE SEQUENCE</scope>
</reference>
<protein>
    <submittedName>
        <fullName evidence="2">Uncharacterized protein</fullName>
    </submittedName>
</protein>
<name>A0A9N7V8K7_PLEPL</name>